<dbReference type="InterPro" id="IPR019734">
    <property type="entry name" value="TPR_rpt"/>
</dbReference>
<accession>A0ABX7PXW7</accession>
<evidence type="ECO:0000313" key="1">
    <source>
        <dbReference type="EMBL" id="QSR87503.1"/>
    </source>
</evidence>
<dbReference type="SMART" id="SM00028">
    <property type="entry name" value="TPR"/>
    <property type="match status" value="2"/>
</dbReference>
<evidence type="ECO:0000313" key="2">
    <source>
        <dbReference type="Proteomes" id="UP000663088"/>
    </source>
</evidence>
<dbReference type="Pfam" id="PF13432">
    <property type="entry name" value="TPR_16"/>
    <property type="match status" value="1"/>
</dbReference>
<organism evidence="1 2">
    <name type="scientific">Candidatus Methylacidiphilum infernorum</name>
    <dbReference type="NCBI Taxonomy" id="511746"/>
    <lineage>
        <taxon>Bacteria</taxon>
        <taxon>Pseudomonadati</taxon>
        <taxon>Verrucomicrobiota</taxon>
        <taxon>Methylacidiphilae</taxon>
        <taxon>Methylacidiphilales</taxon>
        <taxon>Methylacidiphilaceae</taxon>
        <taxon>Methylacidiphilum (ex Ratnadevi et al. 2023)</taxon>
    </lineage>
</organism>
<proteinExistence type="predicted"/>
<dbReference type="RefSeq" id="WP_206847950.1">
    <property type="nucleotide sequence ID" value="NZ_CP065956.1"/>
</dbReference>
<gene>
    <name evidence="1" type="ORF">EM20IM_04060</name>
</gene>
<dbReference type="Proteomes" id="UP000663088">
    <property type="component" value="Chromosome"/>
</dbReference>
<protein>
    <submittedName>
        <fullName evidence="1">Tetratricopeptide repeat protein</fullName>
    </submittedName>
</protein>
<name>A0ABX7PXW7_9BACT</name>
<reference evidence="1 2" key="1">
    <citation type="submission" date="2020-12" db="EMBL/GenBank/DDBJ databases">
        <authorList>
            <person name="Awala S.I."/>
            <person name="Gwak J.-H."/>
            <person name="Kim S.-J."/>
            <person name="Rhee S.-K."/>
        </authorList>
    </citation>
    <scope>NUCLEOTIDE SEQUENCE [LARGE SCALE GENOMIC DNA]</scope>
    <source>
        <strain evidence="1 2">IT5</strain>
    </source>
</reference>
<dbReference type="EMBL" id="CP065956">
    <property type="protein sequence ID" value="QSR87503.1"/>
    <property type="molecule type" value="Genomic_DNA"/>
</dbReference>
<keyword evidence="2" id="KW-1185">Reference proteome</keyword>
<dbReference type="SUPFAM" id="SSF48452">
    <property type="entry name" value="TPR-like"/>
    <property type="match status" value="1"/>
</dbReference>
<dbReference type="Gene3D" id="1.25.40.10">
    <property type="entry name" value="Tetratricopeptide repeat domain"/>
    <property type="match status" value="1"/>
</dbReference>
<dbReference type="Pfam" id="PF13174">
    <property type="entry name" value="TPR_6"/>
    <property type="match status" value="1"/>
</dbReference>
<dbReference type="InterPro" id="IPR011990">
    <property type="entry name" value="TPR-like_helical_dom_sf"/>
</dbReference>
<sequence length="193" mass="21682">MKGKISTGTLVLIGTVSLFLLFSFGLLAYRIMVDRTQAEWAKIILDYDEAKSTEEKLKIAKEHLSHKQTAVWILECADSFFEKRAISEALSTYQFFIDHFAGHPLEAGALLGAGECLESQGKIAEALNLYRRILEKKESSSYNTVATLRIAQLRIQKKEYAPAKELLEKFLSQNSTSPFANQAQMLLEMIPSS</sequence>